<dbReference type="PANTHER" id="PTHR24278:SF25">
    <property type="entry name" value="COAGULATION FACTOR IX"/>
    <property type="match status" value="1"/>
</dbReference>
<keyword evidence="3" id="KW-1015">Disulfide bond</keyword>
<dbReference type="PROSITE" id="PS00134">
    <property type="entry name" value="TRYPSIN_HIS"/>
    <property type="match status" value="1"/>
</dbReference>
<dbReference type="GO" id="GO:0004252">
    <property type="term" value="F:serine-type endopeptidase activity"/>
    <property type="evidence" value="ECO:0007669"/>
    <property type="project" value="InterPro"/>
</dbReference>
<dbReference type="Ensembl" id="ENSCPRT00005014303.1">
    <property type="protein sequence ID" value="ENSCPRP00005012135.1"/>
    <property type="gene ID" value="ENSCPRG00005008647.1"/>
</dbReference>
<dbReference type="PROSITE" id="PS50240">
    <property type="entry name" value="TRYPSIN_DOM"/>
    <property type="match status" value="1"/>
</dbReference>
<reference evidence="6" key="2">
    <citation type="submission" date="2025-09" db="UniProtKB">
        <authorList>
            <consortium name="Ensembl"/>
        </authorList>
    </citation>
    <scope>IDENTIFICATION</scope>
</reference>
<dbReference type="InterPro" id="IPR001254">
    <property type="entry name" value="Trypsin_dom"/>
</dbReference>
<evidence type="ECO:0000256" key="2">
    <source>
        <dbReference type="ARBA" id="ARBA00022525"/>
    </source>
</evidence>
<evidence type="ECO:0000256" key="4">
    <source>
        <dbReference type="ARBA" id="ARBA00023180"/>
    </source>
</evidence>
<dbReference type="InterPro" id="IPR009003">
    <property type="entry name" value="Peptidase_S1_PA"/>
</dbReference>
<dbReference type="FunFam" id="2.40.10.10:FF:000068">
    <property type="entry name" value="transmembrane protease serine 2"/>
    <property type="match status" value="1"/>
</dbReference>
<dbReference type="Pfam" id="PF00089">
    <property type="entry name" value="Trypsin"/>
    <property type="match status" value="1"/>
</dbReference>
<protein>
    <recommendedName>
        <fullName evidence="5">Peptidase S1 domain-containing protein</fullName>
    </recommendedName>
</protein>
<evidence type="ECO:0000256" key="3">
    <source>
        <dbReference type="ARBA" id="ARBA00023157"/>
    </source>
</evidence>
<sequence>MKKKNSLSLVFHRYNSVWLLWKMVILLNSSSINNHMQDKNVLIRNSEGYGFCGGSLISSRWVVTAAHCVETGRAHLVTIELEEQKIQVQQSWMHPHYDSDNYNNDISLLYLSSDVKFNKYALPICLPIPNLGNLLTAEGNIGMVSEWGSSTYYRGSLTRFLMEVRLPTVNKGTCQQSTEKLITDNMFCAGYAEKALDACKGDS</sequence>
<dbReference type="PRINTS" id="PR00722">
    <property type="entry name" value="CHYMOTRYPSIN"/>
</dbReference>
<dbReference type="InterPro" id="IPR043504">
    <property type="entry name" value="Peptidase_S1_PA_chymotrypsin"/>
</dbReference>
<name>A0A7M4FWF6_CROPO</name>
<dbReference type="Gene3D" id="2.40.10.10">
    <property type="entry name" value="Trypsin-like serine proteases"/>
    <property type="match status" value="2"/>
</dbReference>
<reference evidence="6" key="1">
    <citation type="submission" date="2025-08" db="UniProtKB">
        <authorList>
            <consortium name="Ensembl"/>
        </authorList>
    </citation>
    <scope>IDENTIFICATION</scope>
</reference>
<evidence type="ECO:0000256" key="1">
    <source>
        <dbReference type="ARBA" id="ARBA00004613"/>
    </source>
</evidence>
<dbReference type="PANTHER" id="PTHR24278">
    <property type="entry name" value="COAGULATION FACTOR"/>
    <property type="match status" value="1"/>
</dbReference>
<dbReference type="OMA" id="RDEIHID"/>
<accession>A0A7M4FWF6</accession>
<dbReference type="AlphaFoldDB" id="A0A7M4FWF6"/>
<dbReference type="InterPro" id="IPR001314">
    <property type="entry name" value="Peptidase_S1A"/>
</dbReference>
<dbReference type="InterPro" id="IPR018114">
    <property type="entry name" value="TRYPSIN_HIS"/>
</dbReference>
<organism evidence="6 7">
    <name type="scientific">Crocodylus porosus</name>
    <name type="common">Saltwater crocodile</name>
    <name type="synonym">Estuarine crocodile</name>
    <dbReference type="NCBI Taxonomy" id="8502"/>
    <lineage>
        <taxon>Eukaryota</taxon>
        <taxon>Metazoa</taxon>
        <taxon>Chordata</taxon>
        <taxon>Craniata</taxon>
        <taxon>Vertebrata</taxon>
        <taxon>Euteleostomi</taxon>
        <taxon>Archelosauria</taxon>
        <taxon>Archosauria</taxon>
        <taxon>Crocodylia</taxon>
        <taxon>Longirostres</taxon>
        <taxon>Crocodylidae</taxon>
        <taxon>Crocodylus</taxon>
    </lineage>
</organism>
<dbReference type="Proteomes" id="UP000594220">
    <property type="component" value="Unplaced"/>
</dbReference>
<keyword evidence="4" id="KW-0325">Glycoprotein</keyword>
<dbReference type="InterPro" id="IPR050442">
    <property type="entry name" value="Peptidase_S1_coag_factors"/>
</dbReference>
<dbReference type="SMART" id="SM00020">
    <property type="entry name" value="Tryp_SPc"/>
    <property type="match status" value="1"/>
</dbReference>
<dbReference type="GeneTree" id="ENSGT00940000165072"/>
<evidence type="ECO:0000313" key="6">
    <source>
        <dbReference type="Ensembl" id="ENSCPRP00005012135.1"/>
    </source>
</evidence>
<proteinExistence type="predicted"/>
<keyword evidence="7" id="KW-1185">Reference proteome</keyword>
<comment type="subcellular location">
    <subcellularLocation>
        <location evidence="1">Secreted</location>
    </subcellularLocation>
</comment>
<evidence type="ECO:0000259" key="5">
    <source>
        <dbReference type="PROSITE" id="PS50240"/>
    </source>
</evidence>
<dbReference type="GO" id="GO:0005615">
    <property type="term" value="C:extracellular space"/>
    <property type="evidence" value="ECO:0007669"/>
    <property type="project" value="TreeGrafter"/>
</dbReference>
<dbReference type="GO" id="GO:0006508">
    <property type="term" value="P:proteolysis"/>
    <property type="evidence" value="ECO:0007669"/>
    <property type="project" value="InterPro"/>
</dbReference>
<dbReference type="CDD" id="cd00190">
    <property type="entry name" value="Tryp_SPc"/>
    <property type="match status" value="1"/>
</dbReference>
<keyword evidence="2" id="KW-0964">Secreted</keyword>
<feature type="domain" description="Peptidase S1" evidence="5">
    <location>
        <begin position="21"/>
        <end position="203"/>
    </location>
</feature>
<evidence type="ECO:0000313" key="7">
    <source>
        <dbReference type="Proteomes" id="UP000594220"/>
    </source>
</evidence>
<dbReference type="SUPFAM" id="SSF50494">
    <property type="entry name" value="Trypsin-like serine proteases"/>
    <property type="match status" value="1"/>
</dbReference>